<reference evidence="1" key="1">
    <citation type="journal article" date="2019" name="Sci. Rep.">
        <title>Draft genome of Tanacetum cinerariifolium, the natural source of mosquito coil.</title>
        <authorList>
            <person name="Yamashiro T."/>
            <person name="Shiraishi A."/>
            <person name="Satake H."/>
            <person name="Nakayama K."/>
        </authorList>
    </citation>
    <scope>NUCLEOTIDE SEQUENCE</scope>
</reference>
<name>A0A699GY83_TANCI</name>
<comment type="caution">
    <text evidence="1">The sequence shown here is derived from an EMBL/GenBank/DDBJ whole genome shotgun (WGS) entry which is preliminary data.</text>
</comment>
<dbReference type="AlphaFoldDB" id="A0A699GY83"/>
<protein>
    <submittedName>
        <fullName evidence="1">Uncharacterized protein</fullName>
    </submittedName>
</protein>
<evidence type="ECO:0000313" key="1">
    <source>
        <dbReference type="EMBL" id="GEW80724.1"/>
    </source>
</evidence>
<proteinExistence type="predicted"/>
<dbReference type="EMBL" id="BKCJ010074891">
    <property type="protein sequence ID" value="GEW80724.1"/>
    <property type="molecule type" value="Genomic_DNA"/>
</dbReference>
<organism evidence="1">
    <name type="scientific">Tanacetum cinerariifolium</name>
    <name type="common">Dalmatian daisy</name>
    <name type="synonym">Chrysanthemum cinerariifolium</name>
    <dbReference type="NCBI Taxonomy" id="118510"/>
    <lineage>
        <taxon>Eukaryota</taxon>
        <taxon>Viridiplantae</taxon>
        <taxon>Streptophyta</taxon>
        <taxon>Embryophyta</taxon>
        <taxon>Tracheophyta</taxon>
        <taxon>Spermatophyta</taxon>
        <taxon>Magnoliopsida</taxon>
        <taxon>eudicotyledons</taxon>
        <taxon>Gunneridae</taxon>
        <taxon>Pentapetalae</taxon>
        <taxon>asterids</taxon>
        <taxon>campanulids</taxon>
        <taxon>Asterales</taxon>
        <taxon>Asteraceae</taxon>
        <taxon>Asteroideae</taxon>
        <taxon>Anthemideae</taxon>
        <taxon>Anthemidinae</taxon>
        <taxon>Tanacetum</taxon>
    </lineage>
</organism>
<gene>
    <name evidence="1" type="ORF">Tci_252700</name>
</gene>
<sequence>MGFDLTKSDLCPSFHQRPYREGSRLGQKSLVLDMRVKFKTLQGQVDMLYGRRLEFERERLKTLETQLIQEVNGLRQDRAAIVVKVVPHVATKLVPSDEMGLLVICLSKAAFLYGRCTALEEVAALKEPFELEKMPGYCPLSKKEFDRAGYDLANASYPFLAEVTTNPYAPLEVLLSKKPKSLRAKPISLKSKPLSLQAHDQAL</sequence>
<accession>A0A699GY83</accession>